<dbReference type="HOGENOM" id="CLU_060077_2_0_5"/>
<dbReference type="InterPro" id="IPR047057">
    <property type="entry name" value="MerR_fam"/>
</dbReference>
<dbReference type="Pfam" id="PF09278">
    <property type="entry name" value="MerR-DNA-bind"/>
    <property type="match status" value="1"/>
</dbReference>
<dbReference type="Gene3D" id="1.10.1660.10">
    <property type="match status" value="1"/>
</dbReference>
<dbReference type="RefSeq" id="WP_015596426.1">
    <property type="nucleotide sequence ID" value="NC_021172.1"/>
</dbReference>
<dbReference type="SMART" id="SM00422">
    <property type="entry name" value="HTH_MERR"/>
    <property type="match status" value="1"/>
</dbReference>
<dbReference type="GO" id="GO:0003677">
    <property type="term" value="F:DNA binding"/>
    <property type="evidence" value="ECO:0007669"/>
    <property type="project" value="UniProtKB-KW"/>
</dbReference>
<dbReference type="OrthoDB" id="9802944at2"/>
<dbReference type="CDD" id="cd04785">
    <property type="entry name" value="HTH_CadR-PbrR-like"/>
    <property type="match status" value="1"/>
</dbReference>
<evidence type="ECO:0000256" key="5">
    <source>
        <dbReference type="SAM" id="Coils"/>
    </source>
</evidence>
<dbReference type="KEGG" id="hdt:HYPDE_23508"/>
<dbReference type="PRINTS" id="PR00040">
    <property type="entry name" value="HTHMERR"/>
</dbReference>
<evidence type="ECO:0000259" key="6">
    <source>
        <dbReference type="PROSITE" id="PS50937"/>
    </source>
</evidence>
<dbReference type="SUPFAM" id="SSF46955">
    <property type="entry name" value="Putative DNA-binding domain"/>
    <property type="match status" value="1"/>
</dbReference>
<protein>
    <submittedName>
        <fullName evidence="7">MerR family transcriptional regulator</fullName>
    </submittedName>
</protein>
<evidence type="ECO:0000313" key="7">
    <source>
        <dbReference type="EMBL" id="AGK56388.1"/>
    </source>
</evidence>
<dbReference type="Pfam" id="PF00376">
    <property type="entry name" value="MerR"/>
    <property type="match status" value="1"/>
</dbReference>
<evidence type="ECO:0000256" key="1">
    <source>
        <dbReference type="ARBA" id="ARBA00022491"/>
    </source>
</evidence>
<dbReference type="Proteomes" id="UP000005952">
    <property type="component" value="Chromosome"/>
</dbReference>
<organism evidence="7 8">
    <name type="scientific">Hyphomicrobium denitrificans 1NES1</name>
    <dbReference type="NCBI Taxonomy" id="670307"/>
    <lineage>
        <taxon>Bacteria</taxon>
        <taxon>Pseudomonadati</taxon>
        <taxon>Pseudomonadota</taxon>
        <taxon>Alphaproteobacteria</taxon>
        <taxon>Hyphomicrobiales</taxon>
        <taxon>Hyphomicrobiaceae</taxon>
        <taxon>Hyphomicrobium</taxon>
    </lineage>
</organism>
<sequence length="140" mass="15890">MIGISIGEAAKLSGVKIPTIRFYEEIALLRPTARTEANRRLFTDEDPRRLSFIRHCRELGFELDAIRALLKVQDSPKQSCDAADAIARQRLDEVERRLRSLKALKKELTRMIEGCGHGRVGQCRVIETLADHAKCVTPRH</sequence>
<gene>
    <name evidence="7" type="ORF">HYPDE_23508</name>
</gene>
<evidence type="ECO:0000313" key="8">
    <source>
        <dbReference type="Proteomes" id="UP000005952"/>
    </source>
</evidence>
<accession>N0B0G1</accession>
<dbReference type="PANTHER" id="PTHR30204:SF69">
    <property type="entry name" value="MERR-FAMILY TRANSCRIPTIONAL REGULATOR"/>
    <property type="match status" value="1"/>
</dbReference>
<feature type="domain" description="HTH merR-type" evidence="6">
    <location>
        <begin position="3"/>
        <end position="72"/>
    </location>
</feature>
<keyword evidence="4" id="KW-0804">Transcription</keyword>
<dbReference type="PROSITE" id="PS50937">
    <property type="entry name" value="HTH_MERR_2"/>
    <property type="match status" value="1"/>
</dbReference>
<keyword evidence="8" id="KW-1185">Reference proteome</keyword>
<dbReference type="InterPro" id="IPR009061">
    <property type="entry name" value="DNA-bd_dom_put_sf"/>
</dbReference>
<dbReference type="GO" id="GO:0003700">
    <property type="term" value="F:DNA-binding transcription factor activity"/>
    <property type="evidence" value="ECO:0007669"/>
    <property type="project" value="InterPro"/>
</dbReference>
<evidence type="ECO:0000256" key="3">
    <source>
        <dbReference type="ARBA" id="ARBA00023125"/>
    </source>
</evidence>
<dbReference type="PANTHER" id="PTHR30204">
    <property type="entry name" value="REDOX-CYCLING DRUG-SENSING TRANSCRIPTIONAL ACTIVATOR SOXR"/>
    <property type="match status" value="1"/>
</dbReference>
<keyword evidence="5" id="KW-0175">Coiled coil</keyword>
<reference evidence="7 8" key="1">
    <citation type="journal article" date="2013" name="Genome Announc.">
        <title>Genome sequences for three denitrifying bacterial strains isolated from a uranium- and nitrate-contaminated subsurface environment.</title>
        <authorList>
            <person name="Venkatramanan R."/>
            <person name="Prakash O."/>
            <person name="Woyke T."/>
            <person name="Chain P."/>
            <person name="Goodwin L.A."/>
            <person name="Watson D."/>
            <person name="Brooks S."/>
            <person name="Kostka J.E."/>
            <person name="Green S.J."/>
        </authorList>
    </citation>
    <scope>NUCLEOTIDE SEQUENCE [LARGE SCALE GENOMIC DNA]</scope>
    <source>
        <strain evidence="7 8">1NES1</strain>
    </source>
</reference>
<keyword evidence="1" id="KW-0678">Repressor</keyword>
<name>N0B0G1_9HYPH</name>
<keyword evidence="2" id="KW-0805">Transcription regulation</keyword>
<proteinExistence type="predicted"/>
<evidence type="ECO:0000256" key="2">
    <source>
        <dbReference type="ARBA" id="ARBA00023015"/>
    </source>
</evidence>
<dbReference type="eggNOG" id="COG0789">
    <property type="taxonomic scope" value="Bacteria"/>
</dbReference>
<dbReference type="AlphaFoldDB" id="N0B0G1"/>
<dbReference type="InterPro" id="IPR015358">
    <property type="entry name" value="Tscrpt_reg_MerR_DNA-bd"/>
</dbReference>
<feature type="coiled-coil region" evidence="5">
    <location>
        <begin position="84"/>
        <end position="111"/>
    </location>
</feature>
<dbReference type="EMBL" id="CP005587">
    <property type="protein sequence ID" value="AGK56388.1"/>
    <property type="molecule type" value="Genomic_DNA"/>
</dbReference>
<dbReference type="InterPro" id="IPR000551">
    <property type="entry name" value="MerR-type_HTH_dom"/>
</dbReference>
<keyword evidence="3" id="KW-0238">DNA-binding</keyword>
<evidence type="ECO:0000256" key="4">
    <source>
        <dbReference type="ARBA" id="ARBA00023163"/>
    </source>
</evidence>